<reference evidence="1 2" key="1">
    <citation type="submission" date="2020-05" db="EMBL/GenBank/DDBJ databases">
        <authorList>
            <person name="Whitworth D."/>
        </authorList>
    </citation>
    <scope>NUCLEOTIDE SEQUENCE [LARGE SCALE GENOMIC DNA]</scope>
    <source>
        <strain evidence="1 2">CA046A</strain>
    </source>
</reference>
<accession>A0A7Y4JZW9</accession>
<dbReference type="PROSITE" id="PS51257">
    <property type="entry name" value="PROKAR_LIPOPROTEIN"/>
    <property type="match status" value="1"/>
</dbReference>
<sequence>MSVRICGVVAWLGLAACGGSPEEGAVSTALEAQDSREVEAQACPPGVASRVKIVIPPTPASNKTMKGLTPVQGTLYFATNDILPEPSTLWRSDGTEAGTVPVRTFPYGYGEFRDPVAVGSRLFFQLGSPATGNELWVSDGTSSGTRLVEDITAGPNGSTLLNPVSLNGRLVFFREGTGTTDTELWRSDGTASGTLRVRVVSGTQALYNRLTLQVGGALLFFRDEATGTRLWRTNGMLAGTEAVLQLSSRQVPIHQVAQAGNLGLFILQNGPNYQVWKTDGTAQGTVLLDAFGRYVKILGVLGSRVYLASIDPDSQQMRIQSLLLSGGGKASVATLPQYSEDDFPFVQNTATSGGSLYFAVGHLVDGPAPETVELWATDGTPSGTRRLFASLYRNDEIYSPVFATGEGVVLFNGSPLDDFVEPWFTRGTVATTGRLVATRPGTRVFGGNEFTRMGSRVYFTLYDDTERSQLWSAPASFTCPPRLSEAR</sequence>
<dbReference type="Proteomes" id="UP000528460">
    <property type="component" value="Unassembled WGS sequence"/>
</dbReference>
<proteinExistence type="predicted"/>
<evidence type="ECO:0000313" key="2">
    <source>
        <dbReference type="Proteomes" id="UP000528460"/>
    </source>
</evidence>
<dbReference type="AlphaFoldDB" id="A0A7Y4JZW9"/>
<name>A0A7Y4JZW9_9BACT</name>
<protein>
    <submittedName>
        <fullName evidence="1">Uncharacterized protein</fullName>
    </submittedName>
</protein>
<evidence type="ECO:0000313" key="1">
    <source>
        <dbReference type="EMBL" id="NOK14323.1"/>
    </source>
</evidence>
<organism evidence="1 2">
    <name type="scientific">Corallococcus exercitus</name>
    <dbReference type="NCBI Taxonomy" id="2316736"/>
    <lineage>
        <taxon>Bacteria</taxon>
        <taxon>Pseudomonadati</taxon>
        <taxon>Myxococcota</taxon>
        <taxon>Myxococcia</taxon>
        <taxon>Myxococcales</taxon>
        <taxon>Cystobacterineae</taxon>
        <taxon>Myxococcaceae</taxon>
        <taxon>Corallococcus</taxon>
    </lineage>
</organism>
<dbReference type="RefSeq" id="WP_171421424.1">
    <property type="nucleotide sequence ID" value="NZ_JABFJW010000449.1"/>
</dbReference>
<dbReference type="EMBL" id="JABFJW010000449">
    <property type="protein sequence ID" value="NOK14323.1"/>
    <property type="molecule type" value="Genomic_DNA"/>
</dbReference>
<gene>
    <name evidence="1" type="ORF">HNS30_35325</name>
</gene>
<comment type="caution">
    <text evidence="1">The sequence shown here is derived from an EMBL/GenBank/DDBJ whole genome shotgun (WGS) entry which is preliminary data.</text>
</comment>